<feature type="domain" description="Centromere protein J C-terminal" evidence="3">
    <location>
        <begin position="929"/>
        <end position="960"/>
    </location>
</feature>
<dbReference type="InterPro" id="IPR026581">
    <property type="entry name" value="TCP10L/CENPJ"/>
</dbReference>
<feature type="domain" description="Centromere protein J C-terminal" evidence="3">
    <location>
        <begin position="856"/>
        <end position="884"/>
    </location>
</feature>
<evidence type="ECO:0000256" key="2">
    <source>
        <dbReference type="SAM" id="MobiDB-lite"/>
    </source>
</evidence>
<reference evidence="5 6" key="1">
    <citation type="submission" date="2024-06" db="EMBL/GenBank/DDBJ databases">
        <authorList>
            <person name="Pan Q."/>
            <person name="Wen M."/>
            <person name="Jouanno E."/>
            <person name="Zahm M."/>
            <person name="Klopp C."/>
            <person name="Cabau C."/>
            <person name="Louis A."/>
            <person name="Berthelot C."/>
            <person name="Parey E."/>
            <person name="Roest Crollius H."/>
            <person name="Montfort J."/>
            <person name="Robinson-Rechavi M."/>
            <person name="Bouchez O."/>
            <person name="Lampietro C."/>
            <person name="Lopez Roques C."/>
            <person name="Donnadieu C."/>
            <person name="Postlethwait J."/>
            <person name="Bobe J."/>
            <person name="Verreycken H."/>
            <person name="Guiguen Y."/>
        </authorList>
    </citation>
    <scope>NUCLEOTIDE SEQUENCE [LARGE SCALE GENOMIC DNA]</scope>
    <source>
        <strain evidence="5">Up_M1</strain>
        <tissue evidence="5">Testis</tissue>
    </source>
</reference>
<feature type="compositionally biased region" description="Polar residues" evidence="2">
    <location>
        <begin position="152"/>
        <end position="163"/>
    </location>
</feature>
<evidence type="ECO:0000313" key="5">
    <source>
        <dbReference type="EMBL" id="KAL0967412.1"/>
    </source>
</evidence>
<feature type="compositionally biased region" description="Polar residues" evidence="2">
    <location>
        <begin position="238"/>
        <end position="247"/>
    </location>
</feature>
<feature type="compositionally biased region" description="Basic and acidic residues" evidence="2">
    <location>
        <begin position="49"/>
        <end position="60"/>
    </location>
</feature>
<comment type="caution">
    <text evidence="5">The sequence shown here is derived from an EMBL/GenBank/DDBJ whole genome shotgun (WGS) entry which is preliminary data.</text>
</comment>
<feature type="domain" description="Centromere protein J C-terminal" evidence="3">
    <location>
        <begin position="783"/>
        <end position="816"/>
    </location>
</feature>
<comment type="similarity">
    <text evidence="1">Belongs to the TCP10 family.</text>
</comment>
<dbReference type="Pfam" id="PF25779">
    <property type="entry name" value="Tubulin-bind_CPAP"/>
    <property type="match status" value="1"/>
</dbReference>
<protein>
    <recommendedName>
        <fullName evidence="7">Centromere protein J</fullName>
    </recommendedName>
</protein>
<feature type="domain" description="Centromere protein J C-terminal" evidence="3">
    <location>
        <begin position="892"/>
        <end position="926"/>
    </location>
</feature>
<evidence type="ECO:0000256" key="1">
    <source>
        <dbReference type="ARBA" id="ARBA00005627"/>
    </source>
</evidence>
<dbReference type="PANTHER" id="PTHR10331">
    <property type="entry name" value="T COMPLEX PROTEIN 10"/>
    <property type="match status" value="1"/>
</dbReference>
<sequence length="972" mass="110424">MSNQSPHVHASPSPGGGWQPKVCPVPTHSLNEKLFPSGRGELMNPCPFKGEDEEHTENKHHCPVSPFGIQRQKLRNPDERAIRPAGKEREKTFEEFVEEQLKMDENEKQQMESFQENREAKRVAEMRCFLKKGEGVLRKERAKESVQKKTQRMSSLPLSQQPRKVNPCIQLRRSSAPSLKHSGRTGPEATQLLVPQSNPPARDESWEKNTESGTPEKDNRLNQATRRQSKSKPRENTQSKATGNTAFSVAPRERHDLLGVLSSHTQLGRLPCITSVTPSDEVLSQSHTRADMVEEPHLTLQPFDAPTQLTNMSQPTVKAKAVSVGFKTVNDRIVRFTDTQLVSRTADGENPAHCHNFNLLKAQSKVFPSPLSRSNTSSDEDEEHPHYQWQHQPTLYPHLYRRNDQKLDLSDGDYASDAPSEARDYQPSELCLAPGPVLPKPNIPRHTSSSSSDTELSDGNWNERGPRPLHSQPSGKTKAERRLPLGNHNKAIDMKSKRPSAELRASMSPTVTSTSKESLKGRQTRCRQDQAMSKPHRGLFEMKAEENYDSLEKMKREQDRAMELLRMDQIECNDKDEGQSSCRAPFPHTEGQVLKNQPVPPELHVNEAQDLQQQILVLQEWFFRTEYHWSQAHSVLQNQVEALTRENMDLRNKLTNPEPGHPVATRSLDTITASYRGADGTPYHNYHTNTESAMDRRPPTRNRTEDSHHPDERSIKRGRNFKDKGSVWSVGKEAELKRQQRQSVTEDPRNPSVSSYCSTESEHRNPPQTTGAMRCNTFHINKDVLEQTHYPDGKVEENFSDGGQVITFQNGTRKEINVDKKSVTVTFFNGDVKHILADGKVVYYYASAQTTHTTYPTGLEVLKFPNKQIEKLHPDGKREIVFPDQTIKYIYPDGREESVFPDGTVVKLSESGEKTVEFNNGQREIHTSQYKQREYPDGTTKTVFSNGRQETKFPSGRVRIKDKNGIIIIDKK</sequence>
<dbReference type="PANTHER" id="PTHR10331:SF28">
    <property type="entry name" value="CENTROMERE PROTEIN J-LIKE"/>
    <property type="match status" value="1"/>
</dbReference>
<feature type="compositionally biased region" description="Basic and acidic residues" evidence="2">
    <location>
        <begin position="75"/>
        <end position="91"/>
    </location>
</feature>
<feature type="compositionally biased region" description="Basic and acidic residues" evidence="2">
    <location>
        <begin position="732"/>
        <end position="749"/>
    </location>
</feature>
<dbReference type="Pfam" id="PF07202">
    <property type="entry name" value="Tcp10_C"/>
    <property type="match status" value="4"/>
</dbReference>
<dbReference type="EMBL" id="JAGEUA010000008">
    <property type="protein sequence ID" value="KAL0967412.1"/>
    <property type="molecule type" value="Genomic_DNA"/>
</dbReference>
<organism evidence="5 6">
    <name type="scientific">Umbra pygmaea</name>
    <name type="common">Eastern mudminnow</name>
    <dbReference type="NCBI Taxonomy" id="75934"/>
    <lineage>
        <taxon>Eukaryota</taxon>
        <taxon>Metazoa</taxon>
        <taxon>Chordata</taxon>
        <taxon>Craniata</taxon>
        <taxon>Vertebrata</taxon>
        <taxon>Euteleostomi</taxon>
        <taxon>Actinopterygii</taxon>
        <taxon>Neopterygii</taxon>
        <taxon>Teleostei</taxon>
        <taxon>Protacanthopterygii</taxon>
        <taxon>Esociformes</taxon>
        <taxon>Umbridae</taxon>
        <taxon>Umbra</taxon>
    </lineage>
</organism>
<dbReference type="Gene3D" id="2.60.450.20">
    <property type="match status" value="1"/>
</dbReference>
<feature type="compositionally biased region" description="Polar residues" evidence="2">
    <location>
        <begin position="750"/>
        <end position="759"/>
    </location>
</feature>
<dbReference type="AlphaFoldDB" id="A0ABD0W7R4"/>
<feature type="compositionally biased region" description="Polar residues" evidence="2">
    <location>
        <begin position="507"/>
        <end position="516"/>
    </location>
</feature>
<feature type="compositionally biased region" description="Basic and acidic residues" evidence="2">
    <location>
        <begin position="490"/>
        <end position="501"/>
    </location>
</feature>
<feature type="compositionally biased region" description="Basic and acidic residues" evidence="2">
    <location>
        <begin position="131"/>
        <end position="147"/>
    </location>
</feature>
<dbReference type="Proteomes" id="UP001557470">
    <property type="component" value="Unassembled WGS sequence"/>
</dbReference>
<evidence type="ECO:0008006" key="7">
    <source>
        <dbReference type="Google" id="ProtNLM"/>
    </source>
</evidence>
<dbReference type="InterPro" id="IPR047002">
    <property type="entry name" value="Tcp10_C_sf"/>
</dbReference>
<accession>A0ABD0W7R4</accession>
<feature type="domain" description="CENPJ tubulin-binding region" evidence="4">
    <location>
        <begin position="76"/>
        <end position="138"/>
    </location>
</feature>
<evidence type="ECO:0000259" key="3">
    <source>
        <dbReference type="Pfam" id="PF07202"/>
    </source>
</evidence>
<dbReference type="InterPro" id="IPR009852">
    <property type="entry name" value="CENPJ_C_dom"/>
</dbReference>
<evidence type="ECO:0000313" key="6">
    <source>
        <dbReference type="Proteomes" id="UP001557470"/>
    </source>
</evidence>
<feature type="region of interest" description="Disordered" evidence="2">
    <location>
        <begin position="1"/>
        <end position="91"/>
    </location>
</feature>
<gene>
    <name evidence="5" type="ORF">UPYG_G00251920</name>
</gene>
<feature type="region of interest" description="Disordered" evidence="2">
    <location>
        <begin position="675"/>
        <end position="771"/>
    </location>
</feature>
<dbReference type="InterPro" id="IPR058029">
    <property type="entry name" value="Tubulin-bd_CENPJ"/>
</dbReference>
<keyword evidence="6" id="KW-1185">Reference proteome</keyword>
<feature type="region of interest" description="Disordered" evidence="2">
    <location>
        <begin position="130"/>
        <end position="251"/>
    </location>
</feature>
<name>A0ABD0W7R4_UMBPY</name>
<feature type="region of interest" description="Disordered" evidence="2">
    <location>
        <begin position="368"/>
        <end position="396"/>
    </location>
</feature>
<proteinExistence type="inferred from homology"/>
<feature type="region of interest" description="Disordered" evidence="2">
    <location>
        <begin position="408"/>
        <end position="531"/>
    </location>
</feature>
<feature type="compositionally biased region" description="Basic and acidic residues" evidence="2">
    <location>
        <begin position="201"/>
        <end position="220"/>
    </location>
</feature>
<evidence type="ECO:0000259" key="4">
    <source>
        <dbReference type="Pfam" id="PF25779"/>
    </source>
</evidence>
<feature type="compositionally biased region" description="Basic and acidic residues" evidence="2">
    <location>
        <begin position="693"/>
        <end position="725"/>
    </location>
</feature>